<keyword evidence="2" id="KW-1003">Cell membrane</keyword>
<dbReference type="SMART" id="SM00382">
    <property type="entry name" value="AAA"/>
    <property type="match status" value="1"/>
</dbReference>
<dbReference type="PROSITE" id="PS50893">
    <property type="entry name" value="ABC_TRANSPORTER_2"/>
    <property type="match status" value="1"/>
</dbReference>
<dbReference type="InterPro" id="IPR003593">
    <property type="entry name" value="AAA+_ATPase"/>
</dbReference>
<reference evidence="9 10" key="1">
    <citation type="submission" date="2020-08" db="EMBL/GenBank/DDBJ databases">
        <title>Genomic Encyclopedia of Type Strains, Phase IV (KMG-IV): sequencing the most valuable type-strain genomes for metagenomic binning, comparative biology and taxonomic classification.</title>
        <authorList>
            <person name="Goeker M."/>
        </authorList>
    </citation>
    <scope>NUCLEOTIDE SEQUENCE [LARGE SCALE GENOMIC DNA]</scope>
    <source>
        <strain evidence="9 10">DSM 103725</strain>
    </source>
</reference>
<evidence type="ECO:0000256" key="4">
    <source>
        <dbReference type="ARBA" id="ARBA00022840"/>
    </source>
</evidence>
<keyword evidence="10" id="KW-1185">Reference proteome</keyword>
<evidence type="ECO:0000313" key="10">
    <source>
        <dbReference type="Proteomes" id="UP000541810"/>
    </source>
</evidence>
<evidence type="ECO:0000256" key="1">
    <source>
        <dbReference type="ARBA" id="ARBA00022448"/>
    </source>
</evidence>
<protein>
    <submittedName>
        <fullName evidence="9">Phosphonate transport system ATP-binding protein</fullName>
    </submittedName>
</protein>
<name>A0A7X0HBK1_9BACT</name>
<keyword evidence="4 9" id="KW-0067">ATP-binding</keyword>
<dbReference type="Proteomes" id="UP000541810">
    <property type="component" value="Unassembled WGS sequence"/>
</dbReference>
<evidence type="ECO:0000256" key="2">
    <source>
        <dbReference type="ARBA" id="ARBA00022475"/>
    </source>
</evidence>
<organism evidence="9 10">
    <name type="scientific">Algisphaera agarilytica</name>
    <dbReference type="NCBI Taxonomy" id="1385975"/>
    <lineage>
        <taxon>Bacteria</taxon>
        <taxon>Pseudomonadati</taxon>
        <taxon>Planctomycetota</taxon>
        <taxon>Phycisphaerae</taxon>
        <taxon>Phycisphaerales</taxon>
        <taxon>Phycisphaeraceae</taxon>
        <taxon>Algisphaera</taxon>
    </lineage>
</organism>
<dbReference type="PANTHER" id="PTHR24220">
    <property type="entry name" value="IMPORT ATP-BINDING PROTEIN"/>
    <property type="match status" value="1"/>
</dbReference>
<dbReference type="InterPro" id="IPR012693">
    <property type="entry name" value="ABC_transpr_PhnC"/>
</dbReference>
<dbReference type="Pfam" id="PF00005">
    <property type="entry name" value="ABC_tran"/>
    <property type="match status" value="1"/>
</dbReference>
<dbReference type="GO" id="GO:0005524">
    <property type="term" value="F:ATP binding"/>
    <property type="evidence" value="ECO:0007669"/>
    <property type="project" value="UniProtKB-KW"/>
</dbReference>
<comment type="caution">
    <text evidence="9">The sequence shown here is derived from an EMBL/GenBank/DDBJ whole genome shotgun (WGS) entry which is preliminary data.</text>
</comment>
<dbReference type="CDD" id="cd03256">
    <property type="entry name" value="ABC_PhnC_transporter"/>
    <property type="match status" value="1"/>
</dbReference>
<dbReference type="InterPro" id="IPR027417">
    <property type="entry name" value="P-loop_NTPase"/>
</dbReference>
<evidence type="ECO:0000256" key="5">
    <source>
        <dbReference type="ARBA" id="ARBA00022967"/>
    </source>
</evidence>
<feature type="region of interest" description="Disordered" evidence="7">
    <location>
        <begin position="245"/>
        <end position="276"/>
    </location>
</feature>
<keyword evidence="1" id="KW-0813">Transport</keyword>
<proteinExistence type="predicted"/>
<dbReference type="PROSITE" id="PS00211">
    <property type="entry name" value="ABC_TRANSPORTER_1"/>
    <property type="match status" value="1"/>
</dbReference>
<dbReference type="EMBL" id="JACHGY010000001">
    <property type="protein sequence ID" value="MBB6431365.1"/>
    <property type="molecule type" value="Genomic_DNA"/>
</dbReference>
<dbReference type="SUPFAM" id="SSF52540">
    <property type="entry name" value="P-loop containing nucleoside triphosphate hydrolases"/>
    <property type="match status" value="1"/>
</dbReference>
<dbReference type="GO" id="GO:0015416">
    <property type="term" value="F:ABC-type phosphonate transporter activity"/>
    <property type="evidence" value="ECO:0007669"/>
    <property type="project" value="InterPro"/>
</dbReference>
<dbReference type="GO" id="GO:0005886">
    <property type="term" value="C:plasma membrane"/>
    <property type="evidence" value="ECO:0007669"/>
    <property type="project" value="TreeGrafter"/>
</dbReference>
<keyword evidence="5" id="KW-1278">Translocase</keyword>
<sequence>MLELRAIDKVYESRQGRVTAVEGVSLKLEKGEFCVLLGPSGAGKSTVLRVINGMTQATNGEVSFDGELVTRRNRRSIQNRIGTIHQQFFLVPRLSVLDNVLSGMLPKLGFLRSMLKLFASADRKRACELLGKVELKESQLYQKAGKLSGGQQQRVAIARAFIRNPDLVLADEPVASLDPSTSRGILRLLRGAAHETGATVLCSLHQVDLAHEFADRIVAMRQGKLVFDGKPSELDEAMLAHIYDGTPTSSQSASTSKPRSHEEAVVSMPGLEVAPA</sequence>
<keyword evidence="6" id="KW-0472">Membrane</keyword>
<evidence type="ECO:0000313" key="9">
    <source>
        <dbReference type="EMBL" id="MBB6431365.1"/>
    </source>
</evidence>
<dbReference type="InterPro" id="IPR017871">
    <property type="entry name" value="ABC_transporter-like_CS"/>
</dbReference>
<keyword evidence="3" id="KW-0547">Nucleotide-binding</keyword>
<accession>A0A7X0HBK1</accession>
<evidence type="ECO:0000256" key="3">
    <source>
        <dbReference type="ARBA" id="ARBA00022741"/>
    </source>
</evidence>
<evidence type="ECO:0000256" key="6">
    <source>
        <dbReference type="ARBA" id="ARBA00023136"/>
    </source>
</evidence>
<dbReference type="NCBIfam" id="TIGR02315">
    <property type="entry name" value="ABC_phnC"/>
    <property type="match status" value="1"/>
</dbReference>
<dbReference type="InterPro" id="IPR003439">
    <property type="entry name" value="ABC_transporter-like_ATP-bd"/>
</dbReference>
<feature type="domain" description="ABC transporter" evidence="8">
    <location>
        <begin position="4"/>
        <end position="247"/>
    </location>
</feature>
<gene>
    <name evidence="9" type="ORF">HNQ40_003171</name>
</gene>
<dbReference type="RefSeq" id="WP_184678837.1">
    <property type="nucleotide sequence ID" value="NZ_JACHGY010000001.1"/>
</dbReference>
<evidence type="ECO:0000256" key="7">
    <source>
        <dbReference type="SAM" id="MobiDB-lite"/>
    </source>
</evidence>
<dbReference type="AlphaFoldDB" id="A0A7X0HBK1"/>
<dbReference type="PANTHER" id="PTHR24220:SF659">
    <property type="entry name" value="TRANSPORTER, PUTATIVE-RELATED"/>
    <property type="match status" value="1"/>
</dbReference>
<dbReference type="GO" id="GO:0016887">
    <property type="term" value="F:ATP hydrolysis activity"/>
    <property type="evidence" value="ECO:0007669"/>
    <property type="project" value="InterPro"/>
</dbReference>
<dbReference type="Gene3D" id="3.40.50.300">
    <property type="entry name" value="P-loop containing nucleotide triphosphate hydrolases"/>
    <property type="match status" value="1"/>
</dbReference>
<evidence type="ECO:0000259" key="8">
    <source>
        <dbReference type="PROSITE" id="PS50893"/>
    </source>
</evidence>
<dbReference type="InterPro" id="IPR015854">
    <property type="entry name" value="ABC_transpr_LolD-like"/>
</dbReference>
<feature type="compositionally biased region" description="Polar residues" evidence="7">
    <location>
        <begin position="246"/>
        <end position="257"/>
    </location>
</feature>